<feature type="transmembrane region" description="Helical" evidence="3">
    <location>
        <begin position="61"/>
        <end position="85"/>
    </location>
</feature>
<feature type="transmembrane region" description="Helical" evidence="3">
    <location>
        <begin position="126"/>
        <end position="145"/>
    </location>
</feature>
<feature type="transmembrane region" description="Helical" evidence="3">
    <location>
        <begin position="219"/>
        <end position="244"/>
    </location>
</feature>
<gene>
    <name evidence="4" type="ORF">BJ976_001933</name>
</gene>
<evidence type="ECO:0000256" key="2">
    <source>
        <dbReference type="SAM" id="MobiDB-lite"/>
    </source>
</evidence>
<accession>A0A7W7L597</accession>
<dbReference type="RefSeq" id="WP_184231857.1">
    <property type="nucleotide sequence ID" value="NZ_BMLA01000014.1"/>
</dbReference>
<keyword evidence="1" id="KW-0175">Coiled coil</keyword>
<dbReference type="Proteomes" id="UP000560081">
    <property type="component" value="Unassembled WGS sequence"/>
</dbReference>
<dbReference type="EMBL" id="JACHMC010000001">
    <property type="protein sequence ID" value="MBB4883582.1"/>
    <property type="molecule type" value="Genomic_DNA"/>
</dbReference>
<organism evidence="4 5">
    <name type="scientific">Micrococcus flavus</name>
    <dbReference type="NCBI Taxonomy" id="384602"/>
    <lineage>
        <taxon>Bacteria</taxon>
        <taxon>Bacillati</taxon>
        <taxon>Actinomycetota</taxon>
        <taxon>Actinomycetes</taxon>
        <taxon>Micrococcales</taxon>
        <taxon>Micrococcaceae</taxon>
        <taxon>Micrococcus</taxon>
    </lineage>
</organism>
<feature type="compositionally biased region" description="Polar residues" evidence="2">
    <location>
        <begin position="1"/>
        <end position="33"/>
    </location>
</feature>
<keyword evidence="4" id="KW-0449">Lipoprotein</keyword>
<keyword evidence="3" id="KW-0472">Membrane</keyword>
<name>A0A7W7L597_9MICC</name>
<reference evidence="4 5" key="1">
    <citation type="submission" date="2020-08" db="EMBL/GenBank/DDBJ databases">
        <title>Sequencing the genomes of 1000 actinobacteria strains.</title>
        <authorList>
            <person name="Klenk H.-P."/>
        </authorList>
    </citation>
    <scope>NUCLEOTIDE SEQUENCE [LARGE SCALE GENOMIC DNA]</scope>
    <source>
        <strain evidence="4 5">DSM 19079</strain>
    </source>
</reference>
<keyword evidence="3" id="KW-1133">Transmembrane helix</keyword>
<evidence type="ECO:0000256" key="3">
    <source>
        <dbReference type="SAM" id="Phobius"/>
    </source>
</evidence>
<comment type="caution">
    <text evidence="4">The sequence shown here is derived from an EMBL/GenBank/DDBJ whole genome shotgun (WGS) entry which is preliminary data.</text>
</comment>
<keyword evidence="5" id="KW-1185">Reference proteome</keyword>
<feature type="region of interest" description="Disordered" evidence="2">
    <location>
        <begin position="1"/>
        <end position="34"/>
    </location>
</feature>
<keyword evidence="3" id="KW-0812">Transmembrane</keyword>
<dbReference type="AlphaFoldDB" id="A0A7W7L597"/>
<sequence>MAQKNRPQPSHAATPQRAANATRTPEHGSSTVHETVAAHDDAARDSWLGTDRGHRPSNISWGAILAGVVTFLAVLVLLGVLATALGLSAVGGTAVGIWSLVTLVLGLAAAGFVAGALAVRGGLLHGLVTWATSLIGLLLLVGLLGSSLLGTVGGVVGGIANTAAQATQVSPEQIGAAAQDAQGQVSEQDVQQAQDQAQQAADEAARTFEENRDELAQGAWWTFGGLLLGGLVSSLAGVAGARAVHRRETELRNGTGRRVDA</sequence>
<evidence type="ECO:0000313" key="4">
    <source>
        <dbReference type="EMBL" id="MBB4883582.1"/>
    </source>
</evidence>
<proteinExistence type="predicted"/>
<protein>
    <submittedName>
        <fullName evidence="4">Outer membrane murein-binding lipoprotein Lpp</fullName>
    </submittedName>
</protein>
<feature type="transmembrane region" description="Helical" evidence="3">
    <location>
        <begin position="97"/>
        <end position="119"/>
    </location>
</feature>
<evidence type="ECO:0000256" key="1">
    <source>
        <dbReference type="SAM" id="Coils"/>
    </source>
</evidence>
<evidence type="ECO:0000313" key="5">
    <source>
        <dbReference type="Proteomes" id="UP000560081"/>
    </source>
</evidence>
<feature type="coiled-coil region" evidence="1">
    <location>
        <begin position="183"/>
        <end position="210"/>
    </location>
</feature>